<feature type="compositionally biased region" description="Basic and acidic residues" evidence="1">
    <location>
        <begin position="8"/>
        <end position="19"/>
    </location>
</feature>
<evidence type="ECO:0000313" key="2">
    <source>
        <dbReference type="EMBL" id="RQH06603.1"/>
    </source>
</evidence>
<dbReference type="Proteomes" id="UP000272778">
    <property type="component" value="Unassembled WGS sequence"/>
</dbReference>
<sequence>MENVTLEPDEKPVADEPRVPGRGRRHPLTDDEVHTRLMAWLDRHYGGNIEYMAMSLGMTPSYAQMIVKKQRPVPRWMLDRLNIVCRRFTVVERYDASRNHTL</sequence>
<protein>
    <submittedName>
        <fullName evidence="2">Uncharacterized protein</fullName>
    </submittedName>
</protein>
<comment type="caution">
    <text evidence="2">The sequence shown here is derived from an EMBL/GenBank/DDBJ whole genome shotgun (WGS) entry which is preliminary data.</text>
</comment>
<dbReference type="RefSeq" id="WP_124151280.1">
    <property type="nucleotide sequence ID" value="NZ_RQIS01000007.1"/>
</dbReference>
<proteinExistence type="predicted"/>
<feature type="region of interest" description="Disordered" evidence="1">
    <location>
        <begin position="1"/>
        <end position="28"/>
    </location>
</feature>
<dbReference type="EMBL" id="RQIS01000007">
    <property type="protein sequence ID" value="RQH06603.1"/>
    <property type="molecule type" value="Genomic_DNA"/>
</dbReference>
<organism evidence="2 3">
    <name type="scientific">Paraburkholderia dinghuensis</name>
    <dbReference type="NCBI Taxonomy" id="2305225"/>
    <lineage>
        <taxon>Bacteria</taxon>
        <taxon>Pseudomonadati</taxon>
        <taxon>Pseudomonadota</taxon>
        <taxon>Betaproteobacteria</taxon>
        <taxon>Burkholderiales</taxon>
        <taxon>Burkholderiaceae</taxon>
        <taxon>Paraburkholderia</taxon>
    </lineage>
</organism>
<name>A0A3N6P018_9BURK</name>
<dbReference type="AlphaFoldDB" id="A0A3N6P018"/>
<evidence type="ECO:0000313" key="3">
    <source>
        <dbReference type="Proteomes" id="UP000272778"/>
    </source>
</evidence>
<keyword evidence="3" id="KW-1185">Reference proteome</keyword>
<evidence type="ECO:0000256" key="1">
    <source>
        <dbReference type="SAM" id="MobiDB-lite"/>
    </source>
</evidence>
<accession>A0A3N6P018</accession>
<gene>
    <name evidence="2" type="ORF">D1Y85_12080</name>
</gene>
<reference evidence="2 3" key="1">
    <citation type="submission" date="2018-11" db="EMBL/GenBank/DDBJ databases">
        <title>Paraburkholderia sp. DHOA04, isolated from soil.</title>
        <authorList>
            <person name="Gao Z.-H."/>
            <person name="Qiu L.-H."/>
            <person name="Fu J.-C."/>
        </authorList>
    </citation>
    <scope>NUCLEOTIDE SEQUENCE [LARGE SCALE GENOMIC DNA]</scope>
    <source>
        <strain evidence="2 3">DHOA04</strain>
    </source>
</reference>